<dbReference type="GO" id="GO:0006487">
    <property type="term" value="P:protein N-linked glycosylation"/>
    <property type="evidence" value="ECO:0007669"/>
    <property type="project" value="TreeGrafter"/>
</dbReference>
<keyword evidence="7 12" id="KW-0256">Endoplasmic reticulum</keyword>
<dbReference type="Proteomes" id="UP001208570">
    <property type="component" value="Unassembled WGS sequence"/>
</dbReference>
<feature type="transmembrane region" description="Helical" evidence="12">
    <location>
        <begin position="7"/>
        <end position="25"/>
    </location>
</feature>
<dbReference type="GO" id="GO:0005789">
    <property type="term" value="C:endoplasmic reticulum membrane"/>
    <property type="evidence" value="ECO:0007669"/>
    <property type="project" value="UniProtKB-SubCell"/>
</dbReference>
<evidence type="ECO:0000256" key="4">
    <source>
        <dbReference type="ARBA" id="ARBA00022676"/>
    </source>
</evidence>
<comment type="similarity">
    <text evidence="3 12">Belongs to the glycosyltransferase 22 family.</text>
</comment>
<comment type="subcellular location">
    <subcellularLocation>
        <location evidence="1 12">Endoplasmic reticulum membrane</location>
        <topology evidence="1 12">Multi-pass membrane protein</topology>
    </subcellularLocation>
</comment>
<evidence type="ECO:0000256" key="1">
    <source>
        <dbReference type="ARBA" id="ARBA00004477"/>
    </source>
</evidence>
<organism evidence="13 14">
    <name type="scientific">Paralvinella palmiformis</name>
    <dbReference type="NCBI Taxonomy" id="53620"/>
    <lineage>
        <taxon>Eukaryota</taxon>
        <taxon>Metazoa</taxon>
        <taxon>Spiralia</taxon>
        <taxon>Lophotrochozoa</taxon>
        <taxon>Annelida</taxon>
        <taxon>Polychaeta</taxon>
        <taxon>Sedentaria</taxon>
        <taxon>Canalipalpata</taxon>
        <taxon>Terebellida</taxon>
        <taxon>Terebelliformia</taxon>
        <taxon>Alvinellidae</taxon>
        <taxon>Paralvinella</taxon>
    </lineage>
</organism>
<keyword evidence="6 12" id="KW-0812">Transmembrane</keyword>
<feature type="transmembrane region" description="Helical" evidence="12">
    <location>
        <begin position="55"/>
        <end position="74"/>
    </location>
</feature>
<evidence type="ECO:0000313" key="13">
    <source>
        <dbReference type="EMBL" id="KAK2163555.1"/>
    </source>
</evidence>
<keyword evidence="8 12" id="KW-1133">Transmembrane helix</keyword>
<evidence type="ECO:0000256" key="5">
    <source>
        <dbReference type="ARBA" id="ARBA00022679"/>
    </source>
</evidence>
<sequence length="300" mass="34540">MMTLLDKLVIIVMLVYIGICPYTKVEESFNLQAIHDVLYHGPDLNKYDHNEFPGVVPRTFLGPLLISAIAYPFITISRLLQYNKFISQLIGLSIVVDSYFWGRWLWPEGEVLWFNAVLNKSSDWGVSFSLFIRYDHYTNIIWQNRVKSVWRRLLALGMSTHLIFNLMLTGGFTYVSSLNYPGGSAIDRLHRIESNATDIHVHIDVFTAQTGVSRFTQLNDNWIYNKTEKLLPSSDEMMSSFTHLFVAASSQRDPELQPYINSHTVLDVIKGFSRVAFLGREFPPIAVKVEPKIFLLKRIK</sequence>
<dbReference type="InterPro" id="IPR005599">
    <property type="entry name" value="GPI_mannosylTrfase"/>
</dbReference>
<evidence type="ECO:0000256" key="7">
    <source>
        <dbReference type="ARBA" id="ARBA00022824"/>
    </source>
</evidence>
<keyword evidence="5" id="KW-0808">Transferase</keyword>
<proteinExistence type="inferred from homology"/>
<evidence type="ECO:0000256" key="9">
    <source>
        <dbReference type="ARBA" id="ARBA00023136"/>
    </source>
</evidence>
<evidence type="ECO:0000256" key="11">
    <source>
        <dbReference type="ARBA" id="ARBA00048899"/>
    </source>
</evidence>
<dbReference type="EC" id="2.4.1.-" evidence="12"/>
<comment type="pathway">
    <text evidence="2">Protein modification; protein glycosylation.</text>
</comment>
<gene>
    <name evidence="13" type="ORF">LSH36_77g01051</name>
</gene>
<comment type="function">
    <text evidence="10">Mannosyltransferase that operates in the biosynthetic pathway of dolichol-linked oligosaccharides, the glycan precursors employed in protein asparagine (N)-glycosylation. The assembly of dolichol-linked oligosaccharides begins on the cytosolic side of the endoplasmic reticulum membrane and finishes in its lumen. The sequential addition of sugars to dolichol pyrophosphate produces dolichol-linked oligosaccharides containing fourteen sugars, including two GlcNAcs, nine mannoses and three glucoses. Once assembled, the oligosaccharide is transferred from the lipid to nascent proteins by oligosaccharyltransferases. In the lumen of the endoplasmic reticulum, adds the eighth mannose residue in an alpha-1,6 linkage onto Man(7)GlcNAc(2)-PP-dolichol to produce Man(8)GlcNAc(2)-PP-dolichol.</text>
</comment>
<dbReference type="GO" id="GO:0052917">
    <property type="term" value="F:dol-P-Man:Man(7)GlcNAc(2)-PP-Dol alpha-1,6-mannosyltransferase activity"/>
    <property type="evidence" value="ECO:0007669"/>
    <property type="project" value="UniProtKB-EC"/>
</dbReference>
<dbReference type="Pfam" id="PF03901">
    <property type="entry name" value="Glyco_transf_22"/>
    <property type="match status" value="1"/>
</dbReference>
<comment type="caution">
    <text evidence="12">Lacks conserved residue(s) required for the propagation of feature annotation.</text>
</comment>
<protein>
    <recommendedName>
        <fullName evidence="12">Mannosyltransferase</fullName>
        <ecNumber evidence="12">2.4.1.-</ecNumber>
    </recommendedName>
</protein>
<accession>A0AAD9NB44</accession>
<evidence type="ECO:0000256" key="2">
    <source>
        <dbReference type="ARBA" id="ARBA00004922"/>
    </source>
</evidence>
<feature type="transmembrane region" description="Helical" evidence="12">
    <location>
        <begin position="153"/>
        <end position="175"/>
    </location>
</feature>
<reference evidence="13" key="1">
    <citation type="journal article" date="2023" name="Mol. Biol. Evol.">
        <title>Third-Generation Sequencing Reveals the Adaptive Role of the Epigenome in Three Deep-Sea Polychaetes.</title>
        <authorList>
            <person name="Perez M."/>
            <person name="Aroh O."/>
            <person name="Sun Y."/>
            <person name="Lan Y."/>
            <person name="Juniper S.K."/>
            <person name="Young C.R."/>
            <person name="Angers B."/>
            <person name="Qian P.Y."/>
        </authorList>
    </citation>
    <scope>NUCLEOTIDE SEQUENCE</scope>
    <source>
        <strain evidence="13">P08H-3</strain>
    </source>
</reference>
<evidence type="ECO:0000256" key="12">
    <source>
        <dbReference type="RuleBase" id="RU363075"/>
    </source>
</evidence>
<evidence type="ECO:0000256" key="8">
    <source>
        <dbReference type="ARBA" id="ARBA00022989"/>
    </source>
</evidence>
<evidence type="ECO:0000256" key="3">
    <source>
        <dbReference type="ARBA" id="ARBA00007063"/>
    </source>
</evidence>
<comment type="caution">
    <text evidence="13">The sequence shown here is derived from an EMBL/GenBank/DDBJ whole genome shotgun (WGS) entry which is preliminary data.</text>
</comment>
<dbReference type="PANTHER" id="PTHR22760">
    <property type="entry name" value="GLYCOSYLTRANSFERASE"/>
    <property type="match status" value="1"/>
</dbReference>
<name>A0AAD9NB44_9ANNE</name>
<evidence type="ECO:0000256" key="10">
    <source>
        <dbReference type="ARBA" id="ARBA00044721"/>
    </source>
</evidence>
<dbReference type="EMBL" id="JAODUP010000077">
    <property type="protein sequence ID" value="KAK2163555.1"/>
    <property type="molecule type" value="Genomic_DNA"/>
</dbReference>
<evidence type="ECO:0000313" key="14">
    <source>
        <dbReference type="Proteomes" id="UP001208570"/>
    </source>
</evidence>
<comment type="catalytic activity">
    <reaction evidence="11">
        <text>an alpha-D-Man-(1-&gt;2)-alpha-D-Man-(1-&gt;2)-alpha-D-Man-(1-&gt;3)-[alpha-D-Man-(1-&gt;2)-alpha-D-Man-(1-&gt;3)-alpha-D-Man-(1-&gt;6)]-beta-D-Man-(1-&gt;4)-beta-D-GlcNAc-(1-&gt;4)-alpha-D-GlcNAc-diphospho-di-trans,poly-cis-dolichol + a di-trans,poly-cis-dolichyl beta-D-mannosyl phosphate = an alpha-D-Man-(1-&gt;2)-alpha-D-Man-(1-&gt;2)-alpha-D-Man-(1-&gt;3)-[alpha-D-Man-(1-&gt;2)-alpha-D-Man-(1-&gt;3)-[alpha-D-Man-(1-&gt;6)]-alpha-D-Man-(1-&gt;6)]-beta-D-Man-(1-&gt;4)-beta-D-GlcNAc-(1-&gt;4)-alpha-D-GlcNAc-diphospho-di-trans,poly-cis-dolichol + a di-trans,poly-cis-dolichyl phosphate + H(+)</text>
        <dbReference type="Rhea" id="RHEA:29535"/>
        <dbReference type="Rhea" id="RHEA-COMP:19498"/>
        <dbReference type="Rhea" id="RHEA-COMP:19501"/>
        <dbReference type="Rhea" id="RHEA-COMP:19518"/>
        <dbReference type="Rhea" id="RHEA-COMP:19519"/>
        <dbReference type="ChEBI" id="CHEBI:15378"/>
        <dbReference type="ChEBI" id="CHEBI:57683"/>
        <dbReference type="ChEBI" id="CHEBI:58211"/>
        <dbReference type="ChEBI" id="CHEBI:132517"/>
        <dbReference type="ChEBI" id="CHEBI:132519"/>
        <dbReference type="EC" id="2.4.1.260"/>
    </reaction>
    <physiologicalReaction direction="left-to-right" evidence="11">
        <dbReference type="Rhea" id="RHEA:29536"/>
    </physiologicalReaction>
</comment>
<keyword evidence="4 12" id="KW-0328">Glycosyltransferase</keyword>
<evidence type="ECO:0000256" key="6">
    <source>
        <dbReference type="ARBA" id="ARBA00022692"/>
    </source>
</evidence>
<keyword evidence="14" id="KW-1185">Reference proteome</keyword>
<dbReference type="AlphaFoldDB" id="A0AAD9NB44"/>
<dbReference type="PANTHER" id="PTHR22760:SF1">
    <property type="entry name" value="DOL-P-MAN:MAN(7)GLCNAC(2)-PP-DOL ALPHA-1,6-MANNOSYLTRANSFERASE"/>
    <property type="match status" value="1"/>
</dbReference>
<keyword evidence="9 12" id="KW-0472">Membrane</keyword>